<protein>
    <submittedName>
        <fullName evidence="8">Two-component system, NarL family, response regulator DegU</fullName>
    </submittedName>
</protein>
<name>A0A1I3JXV9_9BACL</name>
<dbReference type="SUPFAM" id="SSF52172">
    <property type="entry name" value="CheY-like"/>
    <property type="match status" value="1"/>
</dbReference>
<keyword evidence="9" id="KW-1185">Reference proteome</keyword>
<reference evidence="8 9" key="1">
    <citation type="submission" date="2016-10" db="EMBL/GenBank/DDBJ databases">
        <authorList>
            <person name="de Groot N.N."/>
        </authorList>
    </citation>
    <scope>NUCLEOTIDE SEQUENCE [LARGE SCALE GENOMIC DNA]</scope>
    <source>
        <strain evidence="8 9">DSM 44778</strain>
    </source>
</reference>
<organism evidence="8 9">
    <name type="scientific">Thermoflavimicrobium dichotomicum</name>
    <dbReference type="NCBI Taxonomy" id="46223"/>
    <lineage>
        <taxon>Bacteria</taxon>
        <taxon>Bacillati</taxon>
        <taxon>Bacillota</taxon>
        <taxon>Bacilli</taxon>
        <taxon>Bacillales</taxon>
        <taxon>Thermoactinomycetaceae</taxon>
        <taxon>Thermoflavimicrobium</taxon>
    </lineage>
</organism>
<feature type="modified residue" description="4-aspartylphosphate" evidence="5">
    <location>
        <position position="76"/>
    </location>
</feature>
<dbReference type="PANTHER" id="PTHR43214">
    <property type="entry name" value="TWO-COMPONENT RESPONSE REGULATOR"/>
    <property type="match status" value="1"/>
</dbReference>
<evidence type="ECO:0000259" key="7">
    <source>
        <dbReference type="PROSITE" id="PS50110"/>
    </source>
</evidence>
<dbReference type="InterPro" id="IPR058245">
    <property type="entry name" value="NreC/VraR/RcsB-like_REC"/>
</dbReference>
<gene>
    <name evidence="8" type="ORF">SAMN05421852_101250</name>
</gene>
<dbReference type="GO" id="GO:0006355">
    <property type="term" value="P:regulation of DNA-templated transcription"/>
    <property type="evidence" value="ECO:0007669"/>
    <property type="project" value="InterPro"/>
</dbReference>
<evidence type="ECO:0000313" key="9">
    <source>
        <dbReference type="Proteomes" id="UP000199545"/>
    </source>
</evidence>
<dbReference type="PANTHER" id="PTHR43214:SF43">
    <property type="entry name" value="TWO-COMPONENT RESPONSE REGULATOR"/>
    <property type="match status" value="1"/>
</dbReference>
<evidence type="ECO:0000259" key="6">
    <source>
        <dbReference type="PROSITE" id="PS50043"/>
    </source>
</evidence>
<dbReference type="InterPro" id="IPR001789">
    <property type="entry name" value="Sig_transdc_resp-reg_receiver"/>
</dbReference>
<dbReference type="InterPro" id="IPR039420">
    <property type="entry name" value="WalR-like"/>
</dbReference>
<proteinExistence type="predicted"/>
<evidence type="ECO:0000256" key="1">
    <source>
        <dbReference type="ARBA" id="ARBA00022553"/>
    </source>
</evidence>
<dbReference type="PROSITE" id="PS50043">
    <property type="entry name" value="HTH_LUXR_2"/>
    <property type="match status" value="1"/>
</dbReference>
<dbReference type="STRING" id="46223.SAMN05421852_101250"/>
<dbReference type="InterPro" id="IPR016032">
    <property type="entry name" value="Sig_transdc_resp-reg_C-effctor"/>
</dbReference>
<dbReference type="Pfam" id="PF00072">
    <property type="entry name" value="Response_reg"/>
    <property type="match status" value="1"/>
</dbReference>
<dbReference type="PRINTS" id="PR00038">
    <property type="entry name" value="HTHLUXR"/>
</dbReference>
<feature type="domain" description="HTH luxR-type" evidence="6">
    <location>
        <begin position="173"/>
        <end position="238"/>
    </location>
</feature>
<evidence type="ECO:0000256" key="5">
    <source>
        <dbReference type="PROSITE-ProRule" id="PRU00169"/>
    </source>
</evidence>
<keyword evidence="1 5" id="KW-0597">Phosphoprotein</keyword>
<sequence>MVESHVEAVDNCPGKHHTHVNPNIRVLIADQDPHFRKKIKSAVANEKDMVLVGECNKGIDVPYLCKQVLPHLVIMDLYLPHSNSVEVTYRICQMTPQTKVLILSDQDDPYVLETIRSGASGFLLKNIDCKQMMEAIRMIAYGGVYIHPIMMGRIVNELRRLSRKEGIFAKVAPYSWQEILTYREMEVLRLMSQGKNNRSISEQLFISEKTVKNHVSKILYKLNVQDRTQAVILAIKYGWVPLI</sequence>
<dbReference type="Gene3D" id="3.40.50.2300">
    <property type="match status" value="1"/>
</dbReference>
<dbReference type="SMART" id="SM00448">
    <property type="entry name" value="REC"/>
    <property type="match status" value="1"/>
</dbReference>
<dbReference type="GO" id="GO:0003677">
    <property type="term" value="F:DNA binding"/>
    <property type="evidence" value="ECO:0007669"/>
    <property type="project" value="UniProtKB-KW"/>
</dbReference>
<dbReference type="EMBL" id="FORR01000001">
    <property type="protein sequence ID" value="SFI65099.1"/>
    <property type="molecule type" value="Genomic_DNA"/>
</dbReference>
<dbReference type="InterPro" id="IPR011006">
    <property type="entry name" value="CheY-like_superfamily"/>
</dbReference>
<accession>A0A1I3JXV9</accession>
<dbReference type="AlphaFoldDB" id="A0A1I3JXV9"/>
<evidence type="ECO:0000256" key="3">
    <source>
        <dbReference type="ARBA" id="ARBA00023125"/>
    </source>
</evidence>
<dbReference type="GO" id="GO:0000160">
    <property type="term" value="P:phosphorelay signal transduction system"/>
    <property type="evidence" value="ECO:0007669"/>
    <property type="project" value="InterPro"/>
</dbReference>
<dbReference type="CDD" id="cd17535">
    <property type="entry name" value="REC_NarL-like"/>
    <property type="match status" value="1"/>
</dbReference>
<keyword evidence="4" id="KW-0804">Transcription</keyword>
<dbReference type="SUPFAM" id="SSF46894">
    <property type="entry name" value="C-terminal effector domain of the bipartite response regulators"/>
    <property type="match status" value="1"/>
</dbReference>
<dbReference type="PROSITE" id="PS50110">
    <property type="entry name" value="RESPONSE_REGULATORY"/>
    <property type="match status" value="1"/>
</dbReference>
<dbReference type="CDD" id="cd06170">
    <property type="entry name" value="LuxR_C_like"/>
    <property type="match status" value="1"/>
</dbReference>
<keyword evidence="2" id="KW-0805">Transcription regulation</keyword>
<keyword evidence="3" id="KW-0238">DNA-binding</keyword>
<evidence type="ECO:0000256" key="4">
    <source>
        <dbReference type="ARBA" id="ARBA00023163"/>
    </source>
</evidence>
<dbReference type="SMART" id="SM00421">
    <property type="entry name" value="HTH_LUXR"/>
    <property type="match status" value="1"/>
</dbReference>
<dbReference type="Proteomes" id="UP000199545">
    <property type="component" value="Unassembled WGS sequence"/>
</dbReference>
<feature type="domain" description="Response regulatory" evidence="7">
    <location>
        <begin position="25"/>
        <end position="140"/>
    </location>
</feature>
<dbReference type="InterPro" id="IPR000792">
    <property type="entry name" value="Tscrpt_reg_LuxR_C"/>
</dbReference>
<evidence type="ECO:0000313" key="8">
    <source>
        <dbReference type="EMBL" id="SFI65099.1"/>
    </source>
</evidence>
<evidence type="ECO:0000256" key="2">
    <source>
        <dbReference type="ARBA" id="ARBA00023015"/>
    </source>
</evidence>
<dbReference type="Pfam" id="PF00196">
    <property type="entry name" value="GerE"/>
    <property type="match status" value="1"/>
</dbReference>